<reference evidence="2 3" key="1">
    <citation type="submission" date="2017-10" db="EMBL/GenBank/DDBJ databases">
        <title>Draft genome sequence of cellulolytic Actinomyces sp CtC72 isolated from cattle rumen fluid.</title>
        <authorList>
            <person name="Joshi A.J."/>
            <person name="Vasudevan G."/>
            <person name="Lanjekar V.B."/>
            <person name="Hivarkar S."/>
            <person name="Engineer A."/>
            <person name="Pore S.D."/>
            <person name="Dhakephalkar P.K."/>
            <person name="Dagar S."/>
        </authorList>
    </citation>
    <scope>NUCLEOTIDE SEQUENCE [LARGE SCALE GENOMIC DNA]</scope>
    <source>
        <strain evidence="3">CtC72</strain>
    </source>
</reference>
<protein>
    <submittedName>
        <fullName evidence="2">Glutamyl-tRNA amidotransferase</fullName>
    </submittedName>
</protein>
<dbReference type="EMBL" id="MTPX02000044">
    <property type="protein sequence ID" value="PHP52454.1"/>
    <property type="molecule type" value="Genomic_DNA"/>
</dbReference>
<dbReference type="Pfam" id="PF08887">
    <property type="entry name" value="GAD-like"/>
    <property type="match status" value="1"/>
</dbReference>
<evidence type="ECO:0000259" key="1">
    <source>
        <dbReference type="Pfam" id="PF08887"/>
    </source>
</evidence>
<sequence length="260" mass="28636">MDDKARREAWLHASPEWVDARIDDALAYRGWSPMGVGRPVTDQHLELFEGVLPSSVLQLWRRFGFEGFGQGRWWFTDPLRWRPVVDAWIETAPIPFPQQRWWCLARSAMGTMQLWGEISGPALTVEPDLGWLRPDAGNAGRMADRVMRERMGCTTLTYPLEDTLEDDEKGVLLVDWAVEHLGVVDEDQVYGLTPAYCFTGRASVDQVGIEDAVAHLVFLAQAQEHVLAEDFSGAAAGAAAGIAADDAHADGELGGSGAES</sequence>
<gene>
    <name evidence="2" type="ORF">BW737_009250</name>
</gene>
<evidence type="ECO:0000313" key="3">
    <source>
        <dbReference type="Proteomes" id="UP000194577"/>
    </source>
</evidence>
<accession>A0ABX4MAI0</accession>
<dbReference type="Proteomes" id="UP000194577">
    <property type="component" value="Unassembled WGS sequence"/>
</dbReference>
<comment type="caution">
    <text evidence="2">The sequence shown here is derived from an EMBL/GenBank/DDBJ whole genome shotgun (WGS) entry which is preliminary data.</text>
</comment>
<name>A0ABX4MAI0_9ACTO</name>
<organism evidence="2 3">
    <name type="scientific">Actinomyces ruminis</name>
    <dbReference type="NCBI Taxonomy" id="1937003"/>
    <lineage>
        <taxon>Bacteria</taxon>
        <taxon>Bacillati</taxon>
        <taxon>Actinomycetota</taxon>
        <taxon>Actinomycetes</taxon>
        <taxon>Actinomycetales</taxon>
        <taxon>Actinomycetaceae</taxon>
        <taxon>Actinomyces</taxon>
    </lineage>
</organism>
<proteinExistence type="predicted"/>
<dbReference type="InterPro" id="IPR014983">
    <property type="entry name" value="GAD-rel"/>
</dbReference>
<keyword evidence="3" id="KW-1185">Reference proteome</keyword>
<evidence type="ECO:0000313" key="2">
    <source>
        <dbReference type="EMBL" id="PHP52454.1"/>
    </source>
</evidence>
<feature type="domain" description="GAD-related" evidence="1">
    <location>
        <begin position="38"/>
        <end position="125"/>
    </location>
</feature>